<dbReference type="InterPro" id="IPR017932">
    <property type="entry name" value="GATase_2_dom"/>
</dbReference>
<dbReference type="InterPro" id="IPR026869">
    <property type="entry name" value="EgtC-like"/>
</dbReference>
<dbReference type="RefSeq" id="WP_354695961.1">
    <property type="nucleotide sequence ID" value="NZ_JAZHOG010000009.1"/>
</dbReference>
<dbReference type="PROSITE" id="PS51278">
    <property type="entry name" value="GATASE_TYPE_2"/>
    <property type="match status" value="1"/>
</dbReference>
<dbReference type="SUPFAM" id="SSF56235">
    <property type="entry name" value="N-terminal nucleophile aminohydrolases (Ntn hydrolases)"/>
    <property type="match status" value="1"/>
</dbReference>
<dbReference type="InterPro" id="IPR052373">
    <property type="entry name" value="Gamma-glu_amide_hydrolase"/>
</dbReference>
<gene>
    <name evidence="3" type="ORF">V3330_13475</name>
</gene>
<feature type="domain" description="Glutamine amidotransferase type-2" evidence="2">
    <location>
        <begin position="2"/>
        <end position="279"/>
    </location>
</feature>
<proteinExistence type="predicted"/>
<accession>A0AAW9R9Y1</accession>
<dbReference type="InterPro" id="IPR029055">
    <property type="entry name" value="Ntn_hydrolases_N"/>
</dbReference>
<dbReference type="EMBL" id="JAZHOG010000009">
    <property type="protein sequence ID" value="MEJ8568637.1"/>
    <property type="molecule type" value="Genomic_DNA"/>
</dbReference>
<evidence type="ECO:0000256" key="1">
    <source>
        <dbReference type="ARBA" id="ARBA00022962"/>
    </source>
</evidence>
<evidence type="ECO:0000313" key="3">
    <source>
        <dbReference type="EMBL" id="MEJ8568637.1"/>
    </source>
</evidence>
<keyword evidence="4" id="KW-1185">Reference proteome</keyword>
<dbReference type="CDD" id="cd01908">
    <property type="entry name" value="YafJ"/>
    <property type="match status" value="1"/>
</dbReference>
<keyword evidence="1 3" id="KW-0315">Glutamine amidotransferase</keyword>
<protein>
    <submittedName>
        <fullName evidence="3">Class II glutamine amidotransferase</fullName>
    </submittedName>
</protein>
<dbReference type="Pfam" id="PF13230">
    <property type="entry name" value="GATase_4"/>
    <property type="match status" value="1"/>
</dbReference>
<dbReference type="AlphaFoldDB" id="A0AAW9R9Y1"/>
<reference evidence="3 4" key="1">
    <citation type="submission" date="2024-02" db="EMBL/GenBank/DDBJ databases">
        <title>A novel Wenzhouxiangellaceae bacterium, isolated from coastal sediments.</title>
        <authorList>
            <person name="Du Z.-J."/>
            <person name="Ye Y.-Q."/>
            <person name="Zhang X.-Y."/>
        </authorList>
    </citation>
    <scope>NUCLEOTIDE SEQUENCE [LARGE SCALE GENOMIC DNA]</scope>
    <source>
        <strain evidence="3 4">CH-27</strain>
    </source>
</reference>
<dbReference type="PANTHER" id="PTHR43187:SF1">
    <property type="entry name" value="GLUTAMINE AMIDOTRANSFERASE DUG3-RELATED"/>
    <property type="match status" value="1"/>
</dbReference>
<evidence type="ECO:0000259" key="2">
    <source>
        <dbReference type="PROSITE" id="PS51278"/>
    </source>
</evidence>
<evidence type="ECO:0000313" key="4">
    <source>
        <dbReference type="Proteomes" id="UP001359886"/>
    </source>
</evidence>
<organism evidence="3 4">
    <name type="scientific">Elongatibacter sediminis</name>
    <dbReference type="NCBI Taxonomy" id="3119006"/>
    <lineage>
        <taxon>Bacteria</taxon>
        <taxon>Pseudomonadati</taxon>
        <taxon>Pseudomonadota</taxon>
        <taxon>Gammaproteobacteria</taxon>
        <taxon>Chromatiales</taxon>
        <taxon>Wenzhouxiangellaceae</taxon>
        <taxon>Elongatibacter</taxon>
    </lineage>
</organism>
<comment type="caution">
    <text evidence="3">The sequence shown here is derived from an EMBL/GenBank/DDBJ whole genome shotgun (WGS) entry which is preliminary data.</text>
</comment>
<dbReference type="Gene3D" id="3.60.20.10">
    <property type="entry name" value="Glutamine Phosphoribosylpyrophosphate, subunit 1, domain 1"/>
    <property type="match status" value="1"/>
</dbReference>
<dbReference type="Proteomes" id="UP001359886">
    <property type="component" value="Unassembled WGS sequence"/>
</dbReference>
<dbReference type="PANTHER" id="PTHR43187">
    <property type="entry name" value="GLUTAMINE AMIDOTRANSFERASE DUG3-RELATED"/>
    <property type="match status" value="1"/>
</dbReference>
<name>A0AAW9R9Y1_9GAMM</name>
<sequence length="280" mass="31641">MCRWLAYSGPPIYLEELIVKPSRSLLVQSRFARENYVWDIEGLPDGAFPTNGDGFGIGWYSDRSLPGVYRDLRPAWSDENLLNLAGHLRSHLFMAHLRAAYHGIVQRTNSHPFAYRNWLFQHNGEITDFELIKRELCLRIRPDLFPLIRGTTDSEVAFYLAVSRGLEDDPKGAIEAMIGEIEEVRVAAGIAGPLRFTCALTDGERIYALRYSSDQRSKSLYVNRGRSGMRELLGGAAPDRPAHIVLSEPLDDCSDHWEPIPESSFITVCDGELTIENFQP</sequence>